<reference evidence="1 2" key="2">
    <citation type="journal article" date="2011" name="ISME J.">
        <title>RNA-seq reveals cooperative metabolic interactions between two termite-gut spirochete species in co-culture.</title>
        <authorList>
            <person name="Rosenthal A.Z."/>
            <person name="Matson E.G."/>
            <person name="Eldar A."/>
            <person name="Leadbetter J.R."/>
        </authorList>
    </citation>
    <scope>NUCLEOTIDE SEQUENCE [LARGE SCALE GENOMIC DNA]</scope>
    <source>
        <strain evidence="2">ATCC BAA-888 / DSM 13862 / ZAS-9</strain>
    </source>
</reference>
<keyword evidence="2" id="KW-1185">Reference proteome</keyword>
<proteinExistence type="predicted"/>
<organism evidence="1 2">
    <name type="scientific">Leadbettera azotonutricia (strain ATCC BAA-888 / DSM 13862 / ZAS-9)</name>
    <name type="common">Treponema azotonutricium</name>
    <dbReference type="NCBI Taxonomy" id="545695"/>
    <lineage>
        <taxon>Bacteria</taxon>
        <taxon>Pseudomonadati</taxon>
        <taxon>Spirochaetota</taxon>
        <taxon>Spirochaetia</taxon>
        <taxon>Spirochaetales</taxon>
        <taxon>Breznakiellaceae</taxon>
        <taxon>Leadbettera</taxon>
    </lineage>
</organism>
<protein>
    <recommendedName>
        <fullName evidence="3">Lipoprotein</fullName>
    </recommendedName>
</protein>
<sequence length="347" mass="39249">MISCSSNKRLFLGLILLSILSGGLSPALFAQGYTLPLSAGAEQARDARPLFPWAFQMDYIDTQNAREAARPYWVYTEAEYASLVARSQETGSMLLNNDILAFYGHPLSKNMGILGRFTKEELNEKLTALAEEYRAAGGGRGVRKAFYIIFGTVWPEGEIGIIRESILKEYIEFALENDILIFIDHQIGRYTPVDSLKRMLPWLRYPNVHLALDPEWRTTKPMVEIGTVTADEVNQAQKVMEEYIIENHIPGERLLVIHQFNYRMISSRENVDSGFGRVRLVHCADGFGNPNIKRQAYAFNAQASNMPVKGFKLFYNFGIPGAGFDSPLLTPKEVFALDPRPYIVMYQ</sequence>
<evidence type="ECO:0000313" key="2">
    <source>
        <dbReference type="Proteomes" id="UP000009222"/>
    </source>
</evidence>
<evidence type="ECO:0008006" key="3">
    <source>
        <dbReference type="Google" id="ProtNLM"/>
    </source>
</evidence>
<dbReference type="HOGENOM" id="CLU_796785_0_0_12"/>
<dbReference type="Proteomes" id="UP000009222">
    <property type="component" value="Chromosome"/>
</dbReference>
<dbReference type="eggNOG" id="COG3266">
    <property type="taxonomic scope" value="Bacteria"/>
</dbReference>
<name>F5YD34_LEAAZ</name>
<dbReference type="EMBL" id="CP001841">
    <property type="protein sequence ID" value="AEF83294.1"/>
    <property type="molecule type" value="Genomic_DNA"/>
</dbReference>
<reference evidence="2" key="1">
    <citation type="submission" date="2009-12" db="EMBL/GenBank/DDBJ databases">
        <title>Complete sequence of Treponema azotonutricium strain ZAS-9.</title>
        <authorList>
            <person name="Tetu S.G."/>
            <person name="Matson E."/>
            <person name="Ren Q."/>
            <person name="Seshadri R."/>
            <person name="Elbourne L."/>
            <person name="Hassan K.A."/>
            <person name="Durkin A."/>
            <person name="Radune D."/>
            <person name="Mohamoud Y."/>
            <person name="Shay R."/>
            <person name="Jin S."/>
            <person name="Zhang X."/>
            <person name="Lucey K."/>
            <person name="Ballor N.R."/>
            <person name="Ottesen E."/>
            <person name="Rosenthal R."/>
            <person name="Allen A."/>
            <person name="Leadbetter J.R."/>
            <person name="Paulsen I.T."/>
        </authorList>
    </citation>
    <scope>NUCLEOTIDE SEQUENCE [LARGE SCALE GENOMIC DNA]</scope>
    <source>
        <strain evidence="2">ATCC BAA-888 / DSM 13862 / ZAS-9</strain>
    </source>
</reference>
<evidence type="ECO:0000313" key="1">
    <source>
        <dbReference type="EMBL" id="AEF83294.1"/>
    </source>
</evidence>
<dbReference type="STRING" id="545695.TREAZ_2779"/>
<dbReference type="KEGG" id="taz:TREAZ_2779"/>
<dbReference type="InParanoid" id="F5YD34"/>
<accession>F5YD34</accession>
<gene>
    <name evidence="1" type="ordered locus">TREAZ_2779</name>
</gene>
<dbReference type="AlphaFoldDB" id="F5YD34"/>